<accession>A0AAV8YYB2</accession>
<name>A0AAV8YYB2_9CUCU</name>
<dbReference type="Pfam" id="PF17223">
    <property type="entry name" value="CPCFC"/>
    <property type="match status" value="2"/>
</dbReference>
<dbReference type="Proteomes" id="UP001162162">
    <property type="component" value="Unassembled WGS sequence"/>
</dbReference>
<evidence type="ECO:0000313" key="3">
    <source>
        <dbReference type="EMBL" id="KAJ8955735.1"/>
    </source>
</evidence>
<feature type="domain" description="Cuticle protein CPCFC" evidence="2">
    <location>
        <begin position="101"/>
        <end position="114"/>
    </location>
</feature>
<evidence type="ECO:0000313" key="4">
    <source>
        <dbReference type="Proteomes" id="UP001162162"/>
    </source>
</evidence>
<organism evidence="3 4">
    <name type="scientific">Aromia moschata</name>
    <dbReference type="NCBI Taxonomy" id="1265417"/>
    <lineage>
        <taxon>Eukaryota</taxon>
        <taxon>Metazoa</taxon>
        <taxon>Ecdysozoa</taxon>
        <taxon>Arthropoda</taxon>
        <taxon>Hexapoda</taxon>
        <taxon>Insecta</taxon>
        <taxon>Pterygota</taxon>
        <taxon>Neoptera</taxon>
        <taxon>Endopterygota</taxon>
        <taxon>Coleoptera</taxon>
        <taxon>Polyphaga</taxon>
        <taxon>Cucujiformia</taxon>
        <taxon>Chrysomeloidea</taxon>
        <taxon>Cerambycidae</taxon>
        <taxon>Cerambycinae</taxon>
        <taxon>Callichromatini</taxon>
        <taxon>Aromia</taxon>
    </lineage>
</organism>
<evidence type="ECO:0000256" key="1">
    <source>
        <dbReference type="SAM" id="SignalP"/>
    </source>
</evidence>
<sequence>MGTVWFNLTHRIFFCFVGLCYPRSAYTEHSKKADDVCEQRIPDSSAELPKRWWTHSACEVDHFVEVHGCPGAVRVVVACTLALASARYDGPLAGGQPASLYPAGVDPAACPNFPPLQQPRRGPPQYQPQQYSAPVSQYNPVYSQQYAPAPQQYSAEVQNALNRGEYIGDGDYHGEGLAEALAPWIRWLQVLLPLRPSAGQALGIKCKNMMLSVSVAQRRLCCGRVRRQWTGTGTECSCQAYSAPSYNPAAQYSATTAYNSAPAQYAPQAQPAQVPAGVSPHACPNYPFCH</sequence>
<dbReference type="AlphaFoldDB" id="A0AAV8YYB2"/>
<feature type="chain" id="PRO_5043855005" description="Cuticle protein CPCFC domain-containing protein" evidence="1">
    <location>
        <begin position="28"/>
        <end position="290"/>
    </location>
</feature>
<dbReference type="EMBL" id="JAPWTK010000036">
    <property type="protein sequence ID" value="KAJ8955735.1"/>
    <property type="molecule type" value="Genomic_DNA"/>
</dbReference>
<keyword evidence="4" id="KW-1185">Reference proteome</keyword>
<comment type="caution">
    <text evidence="3">The sequence shown here is derived from an EMBL/GenBank/DDBJ whole genome shotgun (WGS) entry which is preliminary data.</text>
</comment>
<dbReference type="GO" id="GO:0042302">
    <property type="term" value="F:structural constituent of cuticle"/>
    <property type="evidence" value="ECO:0007669"/>
    <property type="project" value="InterPro"/>
</dbReference>
<evidence type="ECO:0000259" key="2">
    <source>
        <dbReference type="Pfam" id="PF17223"/>
    </source>
</evidence>
<gene>
    <name evidence="3" type="ORF">NQ318_008607</name>
</gene>
<protein>
    <recommendedName>
        <fullName evidence="2">Cuticle protein CPCFC domain-containing protein</fullName>
    </recommendedName>
</protein>
<dbReference type="InterPro" id="IPR033778">
    <property type="entry name" value="CPCFC"/>
</dbReference>
<proteinExistence type="predicted"/>
<feature type="signal peptide" evidence="1">
    <location>
        <begin position="1"/>
        <end position="27"/>
    </location>
</feature>
<keyword evidence="1" id="KW-0732">Signal</keyword>
<reference evidence="3" key="1">
    <citation type="journal article" date="2023" name="Insect Mol. Biol.">
        <title>Genome sequencing provides insights into the evolution of gene families encoding plant cell wall-degrading enzymes in longhorned beetles.</title>
        <authorList>
            <person name="Shin N.R."/>
            <person name="Okamura Y."/>
            <person name="Kirsch R."/>
            <person name="Pauchet Y."/>
        </authorList>
    </citation>
    <scope>NUCLEOTIDE SEQUENCE</scope>
    <source>
        <strain evidence="3">AMC_N1</strain>
    </source>
</reference>
<feature type="domain" description="Cuticle protein CPCFC" evidence="2">
    <location>
        <begin position="275"/>
        <end position="290"/>
    </location>
</feature>